<dbReference type="SUPFAM" id="SSF46894">
    <property type="entry name" value="C-terminal effector domain of the bipartite response regulators"/>
    <property type="match status" value="1"/>
</dbReference>
<evidence type="ECO:0000313" key="5">
    <source>
        <dbReference type="EMBL" id="OQO94675.1"/>
    </source>
</evidence>
<evidence type="ECO:0000259" key="4">
    <source>
        <dbReference type="PROSITE" id="PS50043"/>
    </source>
</evidence>
<dbReference type="PROSITE" id="PS50043">
    <property type="entry name" value="HTH_LUXR_2"/>
    <property type="match status" value="1"/>
</dbReference>
<evidence type="ECO:0000256" key="2">
    <source>
        <dbReference type="ARBA" id="ARBA00023125"/>
    </source>
</evidence>
<dbReference type="SMART" id="SM00421">
    <property type="entry name" value="HTH_LUXR"/>
    <property type="match status" value="1"/>
</dbReference>
<sequence>MLNHSPTVIAVEGSGSDAARPDGERKISVLVAHPDEVISNGLESLVARMPGTGQSHVCEDWPTLTTRLADREHDRLLLVSHRMVRTDAAKMSSIRDSSIKVVLLLQGVDNAEVADAADLRPDGFLVEGNISVGALDEAIRAIWRGQLYVPPELTKGLLDEIQRPSKIGFTGVNLLTPRERDTLKLLAEGYSNKQIATRLGISINGVKRHVGNVLAKLNCPNRTLAAAEAVRLDII</sequence>
<dbReference type="Proteomes" id="UP000192591">
    <property type="component" value="Unassembled WGS sequence"/>
</dbReference>
<name>A0A1V9AC07_SACPI</name>
<feature type="domain" description="HTH luxR-type" evidence="4">
    <location>
        <begin position="168"/>
        <end position="233"/>
    </location>
</feature>
<dbReference type="EMBL" id="MWIH01000002">
    <property type="protein sequence ID" value="OQO94675.1"/>
    <property type="molecule type" value="Genomic_DNA"/>
</dbReference>
<dbReference type="GO" id="GO:0006355">
    <property type="term" value="P:regulation of DNA-templated transcription"/>
    <property type="evidence" value="ECO:0007669"/>
    <property type="project" value="InterPro"/>
</dbReference>
<dbReference type="PANTHER" id="PTHR44688">
    <property type="entry name" value="DNA-BINDING TRANSCRIPTIONAL ACTIVATOR DEVR_DOSR"/>
    <property type="match status" value="1"/>
</dbReference>
<evidence type="ECO:0000313" key="6">
    <source>
        <dbReference type="Proteomes" id="UP000192591"/>
    </source>
</evidence>
<protein>
    <recommendedName>
        <fullName evidence="4">HTH luxR-type domain-containing protein</fullName>
    </recommendedName>
</protein>
<evidence type="ECO:0000256" key="3">
    <source>
        <dbReference type="ARBA" id="ARBA00023163"/>
    </source>
</evidence>
<dbReference type="RefSeq" id="WP_176218194.1">
    <property type="nucleotide sequence ID" value="NZ_MWIH01000002.1"/>
</dbReference>
<dbReference type="GO" id="GO:0003677">
    <property type="term" value="F:DNA binding"/>
    <property type="evidence" value="ECO:0007669"/>
    <property type="project" value="UniProtKB-KW"/>
</dbReference>
<dbReference type="CDD" id="cd06170">
    <property type="entry name" value="LuxR_C_like"/>
    <property type="match status" value="1"/>
</dbReference>
<keyword evidence="6" id="KW-1185">Reference proteome</keyword>
<dbReference type="InterPro" id="IPR000792">
    <property type="entry name" value="Tscrpt_reg_LuxR_C"/>
</dbReference>
<gene>
    <name evidence="5" type="ORF">B1813_00785</name>
</gene>
<dbReference type="Gene3D" id="3.40.50.2300">
    <property type="match status" value="1"/>
</dbReference>
<keyword evidence="1" id="KW-0805">Transcription regulation</keyword>
<keyword evidence="3" id="KW-0804">Transcription</keyword>
<dbReference type="STRING" id="1962155.B1813_00785"/>
<dbReference type="Pfam" id="PF00196">
    <property type="entry name" value="GerE"/>
    <property type="match status" value="1"/>
</dbReference>
<keyword evidence="2" id="KW-0238">DNA-binding</keyword>
<comment type="caution">
    <text evidence="5">The sequence shown here is derived from an EMBL/GenBank/DDBJ whole genome shotgun (WGS) entry which is preliminary data.</text>
</comment>
<proteinExistence type="predicted"/>
<evidence type="ECO:0000256" key="1">
    <source>
        <dbReference type="ARBA" id="ARBA00023015"/>
    </source>
</evidence>
<dbReference type="InterPro" id="IPR016032">
    <property type="entry name" value="Sig_transdc_resp-reg_C-effctor"/>
</dbReference>
<dbReference type="PANTHER" id="PTHR44688:SF16">
    <property type="entry name" value="DNA-BINDING TRANSCRIPTIONAL ACTIVATOR DEVR_DOSR"/>
    <property type="match status" value="1"/>
</dbReference>
<dbReference type="PRINTS" id="PR00038">
    <property type="entry name" value="HTHLUXR"/>
</dbReference>
<reference evidence="5 6" key="1">
    <citation type="submission" date="2017-02" db="EMBL/GenBank/DDBJ databases">
        <title>Draft genome of Saccharomonospora sp. 154.</title>
        <authorList>
            <person name="Alonso-Carmona G.S."/>
            <person name="De La Haba R."/>
            <person name="Vera-Gargallo B."/>
            <person name="Sandoval-Trujillo A.H."/>
            <person name="Ramirez-Duran N."/>
            <person name="Ventosa A."/>
        </authorList>
    </citation>
    <scope>NUCLEOTIDE SEQUENCE [LARGE SCALE GENOMIC DNA]</scope>
    <source>
        <strain evidence="5 6">LRS4.154</strain>
    </source>
</reference>
<organism evidence="5 6">
    <name type="scientific">Saccharomonospora piscinae</name>
    <dbReference type="NCBI Taxonomy" id="687388"/>
    <lineage>
        <taxon>Bacteria</taxon>
        <taxon>Bacillati</taxon>
        <taxon>Actinomycetota</taxon>
        <taxon>Actinomycetes</taxon>
        <taxon>Pseudonocardiales</taxon>
        <taxon>Pseudonocardiaceae</taxon>
        <taxon>Saccharomonospora</taxon>
    </lineage>
</organism>
<accession>A0A1V9AC07</accession>
<dbReference type="AlphaFoldDB" id="A0A1V9AC07"/>